<gene>
    <name evidence="2" type="ORF">D623_10006735</name>
</gene>
<dbReference type="EMBL" id="KE161080">
    <property type="protein sequence ID" value="EPQ01643.1"/>
    <property type="molecule type" value="Genomic_DNA"/>
</dbReference>
<name>S7NVG5_MYOBR</name>
<evidence type="ECO:0000313" key="2">
    <source>
        <dbReference type="EMBL" id="EPQ01643.1"/>
    </source>
</evidence>
<keyword evidence="3" id="KW-1185">Reference proteome</keyword>
<proteinExistence type="predicted"/>
<evidence type="ECO:0000313" key="3">
    <source>
        <dbReference type="Proteomes" id="UP000052978"/>
    </source>
</evidence>
<organism evidence="2 3">
    <name type="scientific">Myotis brandtii</name>
    <name type="common">Brandt's bat</name>
    <dbReference type="NCBI Taxonomy" id="109478"/>
    <lineage>
        <taxon>Eukaryota</taxon>
        <taxon>Metazoa</taxon>
        <taxon>Chordata</taxon>
        <taxon>Craniata</taxon>
        <taxon>Vertebrata</taxon>
        <taxon>Euteleostomi</taxon>
        <taxon>Mammalia</taxon>
        <taxon>Eutheria</taxon>
        <taxon>Laurasiatheria</taxon>
        <taxon>Chiroptera</taxon>
        <taxon>Yangochiroptera</taxon>
        <taxon>Vespertilionidae</taxon>
        <taxon>Myotis</taxon>
    </lineage>
</organism>
<feature type="compositionally biased region" description="Low complexity" evidence="1">
    <location>
        <begin position="42"/>
        <end position="55"/>
    </location>
</feature>
<dbReference type="Proteomes" id="UP000052978">
    <property type="component" value="Unassembled WGS sequence"/>
</dbReference>
<dbReference type="AlphaFoldDB" id="S7NVG5"/>
<accession>S7NVG5</accession>
<reference evidence="2 3" key="1">
    <citation type="journal article" date="2013" name="Nat. Commun.">
        <title>Genome analysis reveals insights into physiology and longevity of the Brandt's bat Myotis brandtii.</title>
        <authorList>
            <person name="Seim I."/>
            <person name="Fang X."/>
            <person name="Xiong Z."/>
            <person name="Lobanov A.V."/>
            <person name="Huang Z."/>
            <person name="Ma S."/>
            <person name="Feng Y."/>
            <person name="Turanov A.A."/>
            <person name="Zhu Y."/>
            <person name="Lenz T.L."/>
            <person name="Gerashchenko M.V."/>
            <person name="Fan D."/>
            <person name="Hee Yim S."/>
            <person name="Yao X."/>
            <person name="Jordan D."/>
            <person name="Xiong Y."/>
            <person name="Ma Y."/>
            <person name="Lyapunov A.N."/>
            <person name="Chen G."/>
            <person name="Kulakova O.I."/>
            <person name="Sun Y."/>
            <person name="Lee S.G."/>
            <person name="Bronson R.T."/>
            <person name="Moskalev A.A."/>
            <person name="Sunyaev S.R."/>
            <person name="Zhang G."/>
            <person name="Krogh A."/>
            <person name="Wang J."/>
            <person name="Gladyshev V.N."/>
        </authorList>
    </citation>
    <scope>NUCLEOTIDE SEQUENCE [LARGE SCALE GENOMIC DNA]</scope>
</reference>
<protein>
    <submittedName>
        <fullName evidence="2">Uncharacterized protein</fullName>
    </submittedName>
</protein>
<evidence type="ECO:0000256" key="1">
    <source>
        <dbReference type="SAM" id="MobiDB-lite"/>
    </source>
</evidence>
<feature type="region of interest" description="Disordered" evidence="1">
    <location>
        <begin position="32"/>
        <end position="101"/>
    </location>
</feature>
<sequence>MVEDPAMHTVPVGAGQRCPAAAEQEQVVLSRCPGGQQPASVPQPRSARRANSPSRCAEKSLERGSGWRPISPDRRHGAAQNSELCSSRKRNVSSEEASGLC</sequence>